<protein>
    <submittedName>
        <fullName evidence="2">Sel1 repeat domain-containing protein, putative</fullName>
    </submittedName>
</protein>
<evidence type="ECO:0000313" key="2">
    <source>
        <dbReference type="EMBL" id="CEL66843.1"/>
    </source>
</evidence>
<name>A0A0F7UAF2_NEOCL</name>
<organism evidence="2">
    <name type="scientific">Neospora caninum (strain Liverpool)</name>
    <dbReference type="NCBI Taxonomy" id="572307"/>
    <lineage>
        <taxon>Eukaryota</taxon>
        <taxon>Sar</taxon>
        <taxon>Alveolata</taxon>
        <taxon>Apicomplexa</taxon>
        <taxon>Conoidasida</taxon>
        <taxon>Coccidia</taxon>
        <taxon>Eucoccidiorida</taxon>
        <taxon>Eimeriorina</taxon>
        <taxon>Sarcocystidae</taxon>
        <taxon>Neospora</taxon>
    </lineage>
</organism>
<dbReference type="PANTHER" id="PTHR11102">
    <property type="entry name" value="SEL-1-LIKE PROTEIN"/>
    <property type="match status" value="1"/>
</dbReference>
<dbReference type="EMBL" id="LN714482">
    <property type="protein sequence ID" value="CEL66843.1"/>
    <property type="molecule type" value="Genomic_DNA"/>
</dbReference>
<dbReference type="SUPFAM" id="SSF81901">
    <property type="entry name" value="HCP-like"/>
    <property type="match status" value="2"/>
</dbReference>
<proteinExistence type="inferred from homology"/>
<gene>
    <name evidence="2" type="ORF">BN1204_026510</name>
</gene>
<dbReference type="InterPro" id="IPR006597">
    <property type="entry name" value="Sel1-like"/>
</dbReference>
<reference evidence="2" key="1">
    <citation type="journal article" date="2015" name="PLoS ONE">
        <title>Comprehensive Evaluation of Toxoplasma gondii VEG and Neospora caninum LIV Genomes with Tachyzoite Stage Transcriptome and Proteome Defines Novel Transcript Features.</title>
        <authorList>
            <person name="Ramaprasad A."/>
            <person name="Mourier T."/>
            <person name="Naeem R."/>
            <person name="Malas T.B."/>
            <person name="Moussa E."/>
            <person name="Panigrahi A."/>
            <person name="Vermont S.J."/>
            <person name="Otto T.D."/>
            <person name="Wastling J."/>
            <person name="Pain A."/>
        </authorList>
    </citation>
    <scope>NUCLEOTIDE SEQUENCE</scope>
    <source>
        <strain evidence="2">Liverpool</strain>
    </source>
</reference>
<dbReference type="Pfam" id="PF08238">
    <property type="entry name" value="Sel1"/>
    <property type="match status" value="7"/>
</dbReference>
<dbReference type="InterPro" id="IPR011990">
    <property type="entry name" value="TPR-like_helical_dom_sf"/>
</dbReference>
<comment type="similarity">
    <text evidence="1">Belongs to the sel-1 family.</text>
</comment>
<dbReference type="InterPro" id="IPR050767">
    <property type="entry name" value="Sel1_AlgK"/>
</dbReference>
<dbReference type="SMART" id="SM00671">
    <property type="entry name" value="SEL1"/>
    <property type="match status" value="6"/>
</dbReference>
<dbReference type="Gene3D" id="1.25.40.10">
    <property type="entry name" value="Tetratricopeptide repeat domain"/>
    <property type="match status" value="1"/>
</dbReference>
<dbReference type="AlphaFoldDB" id="A0A0F7UAF2"/>
<dbReference type="PANTHER" id="PTHR11102:SF160">
    <property type="entry name" value="ERAD-ASSOCIATED E3 UBIQUITIN-PROTEIN LIGASE COMPONENT HRD3"/>
    <property type="match status" value="1"/>
</dbReference>
<evidence type="ECO:0000256" key="1">
    <source>
        <dbReference type="ARBA" id="ARBA00038101"/>
    </source>
</evidence>
<accession>A0A0F7UAF2</accession>
<sequence>MATHQQNALEVAAARLECKTLRRELSKDADLENKERAAQLCTEGHKNRFGHGVPANLLRAFQLYTEAGSLGDPDALTCAGILLEEGLVDPDIDYDNVVKDLNLLGRVSSDARKAQDRAFTHPRVLRGHDVSRFLNWHVTDERDAAKLGHADAQVAVGYACEQGRSGWMQDHQQAIFWYTKAAEQGSATATNNLASLFYHGRGCQQDFEKAAELFKKAAAGGNTNAVYNLGVCYEFGRGVAAEDSDKALQLYQRAAQAGHVKAACALGLLLFKLNVAAGKPVDAYIGAAKWLRVAAEHKDVEACFGLGQLFEAGLGVSKDYQQALEYYRTAAAAEENPKVHLRLAHLLYSGHVGGDLFLKKEAFRHYQKAAEDVGEKSYYHHQLELLPLPVSRLAKLRISAPVRLPSAGETRGVCADTMLPFRY</sequence>